<evidence type="ECO:0000313" key="1">
    <source>
        <dbReference type="EMBL" id="CAJ2646840.1"/>
    </source>
</evidence>
<keyword evidence="2" id="KW-1185">Reference proteome</keyword>
<organism evidence="1 2">
    <name type="scientific">Trifolium pratense</name>
    <name type="common">Red clover</name>
    <dbReference type="NCBI Taxonomy" id="57577"/>
    <lineage>
        <taxon>Eukaryota</taxon>
        <taxon>Viridiplantae</taxon>
        <taxon>Streptophyta</taxon>
        <taxon>Embryophyta</taxon>
        <taxon>Tracheophyta</taxon>
        <taxon>Spermatophyta</taxon>
        <taxon>Magnoliopsida</taxon>
        <taxon>eudicotyledons</taxon>
        <taxon>Gunneridae</taxon>
        <taxon>Pentapetalae</taxon>
        <taxon>rosids</taxon>
        <taxon>fabids</taxon>
        <taxon>Fabales</taxon>
        <taxon>Fabaceae</taxon>
        <taxon>Papilionoideae</taxon>
        <taxon>50 kb inversion clade</taxon>
        <taxon>NPAAA clade</taxon>
        <taxon>Hologalegina</taxon>
        <taxon>IRL clade</taxon>
        <taxon>Trifolieae</taxon>
        <taxon>Trifolium</taxon>
    </lineage>
</organism>
<dbReference type="EMBL" id="CASHSV030000109">
    <property type="protein sequence ID" value="CAJ2646840.1"/>
    <property type="molecule type" value="Genomic_DNA"/>
</dbReference>
<evidence type="ECO:0000313" key="2">
    <source>
        <dbReference type="Proteomes" id="UP001177021"/>
    </source>
</evidence>
<proteinExistence type="predicted"/>
<sequence length="312" mass="33972">MAMGDDTWKAHFGMAVVQLLYGGYHVITKVALNVGVNQLVFCFYRDLLALFIISPIAFFKESVERVNLKSFEGLAKVGGTLICVLGAVLMVLYRGPSLIGYTELVIIPQNEISDSSQPEPSGWLISGLKDLGFDNFELGVVFLIGNCMCMAAFLTILAPVLKKYPANLSVTAYSFFFGVVLMAVISLFMTDLSSDWILTQSEILAVVYAGTIASAFNYGVISWCNKILGPALVSLYNPLQPGFSALLSQIFLGSPIYLGSIIGGSLIIAGLYTVTWASYKEKQATVGIITSNDTWVSEPFIREKGVHEKDHI</sequence>
<reference evidence="1" key="1">
    <citation type="submission" date="2023-10" db="EMBL/GenBank/DDBJ databases">
        <authorList>
            <person name="Rodriguez Cubillos JULIANA M."/>
            <person name="De Vega J."/>
        </authorList>
    </citation>
    <scope>NUCLEOTIDE SEQUENCE</scope>
</reference>
<comment type="caution">
    <text evidence="1">The sequence shown here is derived from an EMBL/GenBank/DDBJ whole genome shotgun (WGS) entry which is preliminary data.</text>
</comment>
<gene>
    <name evidence="1" type="ORF">MILVUS5_LOCUS15478</name>
</gene>
<dbReference type="Proteomes" id="UP001177021">
    <property type="component" value="Unassembled WGS sequence"/>
</dbReference>
<name>A0ACB0JTC7_TRIPR</name>
<protein>
    <submittedName>
        <fullName evidence="1">Uncharacterized protein</fullName>
    </submittedName>
</protein>
<accession>A0ACB0JTC7</accession>